<dbReference type="PROSITE" id="PS50977">
    <property type="entry name" value="HTH_TETR_2"/>
    <property type="match status" value="1"/>
</dbReference>
<dbReference type="PRINTS" id="PR00455">
    <property type="entry name" value="HTHTETR"/>
</dbReference>
<keyword evidence="1" id="KW-0805">Transcription regulation</keyword>
<sequence>MRFPLIESLGCRHLGSGLQLDLLDHRTSLPDSRSTGVAFPVARSTLRNEPTHFHEQRRCPAVSRRVQKVVDKQARIFDAAATLFAAHGFATVTTQQISDRAEIAAGTLFRYASSKGELLLMIYNEDLRAALALGARQAAAHADPVESIWALLEPIAAAAERSTENTVAYQRELLFGAPTEKYRAEGLALVEQLEDLIARLLAGAARERGRTCAHLDAHARLAGRSIFAVLHLALAQPATGAHPGHDARDDLRGQTAQIIAGFFATLTAQPEGNP</sequence>
<name>A0ABS1MDW4_9NOCA</name>
<evidence type="ECO:0000256" key="3">
    <source>
        <dbReference type="ARBA" id="ARBA00023163"/>
    </source>
</evidence>
<dbReference type="SUPFAM" id="SSF46689">
    <property type="entry name" value="Homeodomain-like"/>
    <property type="match status" value="1"/>
</dbReference>
<feature type="domain" description="HTH tetR-type" evidence="5">
    <location>
        <begin position="70"/>
        <end position="130"/>
    </location>
</feature>
<gene>
    <name evidence="6" type="ORF">JK358_27910</name>
</gene>
<organism evidence="6 7">
    <name type="scientific">Nocardia acididurans</name>
    <dbReference type="NCBI Taxonomy" id="2802282"/>
    <lineage>
        <taxon>Bacteria</taxon>
        <taxon>Bacillati</taxon>
        <taxon>Actinomycetota</taxon>
        <taxon>Actinomycetes</taxon>
        <taxon>Mycobacteriales</taxon>
        <taxon>Nocardiaceae</taxon>
        <taxon>Nocardia</taxon>
    </lineage>
</organism>
<dbReference type="Pfam" id="PF00440">
    <property type="entry name" value="TetR_N"/>
    <property type="match status" value="1"/>
</dbReference>
<dbReference type="EMBL" id="JAERRJ010000011">
    <property type="protein sequence ID" value="MBL1078240.1"/>
    <property type="molecule type" value="Genomic_DNA"/>
</dbReference>
<accession>A0ABS1MDW4</accession>
<dbReference type="InterPro" id="IPR050109">
    <property type="entry name" value="HTH-type_TetR-like_transc_reg"/>
</dbReference>
<dbReference type="PANTHER" id="PTHR30055:SF234">
    <property type="entry name" value="HTH-TYPE TRANSCRIPTIONAL REGULATOR BETI"/>
    <property type="match status" value="1"/>
</dbReference>
<evidence type="ECO:0000313" key="6">
    <source>
        <dbReference type="EMBL" id="MBL1078240.1"/>
    </source>
</evidence>
<comment type="caution">
    <text evidence="6">The sequence shown here is derived from an EMBL/GenBank/DDBJ whole genome shotgun (WGS) entry which is preliminary data.</text>
</comment>
<evidence type="ECO:0000256" key="1">
    <source>
        <dbReference type="ARBA" id="ARBA00023015"/>
    </source>
</evidence>
<dbReference type="InterPro" id="IPR001647">
    <property type="entry name" value="HTH_TetR"/>
</dbReference>
<keyword evidence="7" id="KW-1185">Reference proteome</keyword>
<evidence type="ECO:0000259" key="5">
    <source>
        <dbReference type="PROSITE" id="PS50977"/>
    </source>
</evidence>
<evidence type="ECO:0000313" key="7">
    <source>
        <dbReference type="Proteomes" id="UP000602198"/>
    </source>
</evidence>
<dbReference type="PANTHER" id="PTHR30055">
    <property type="entry name" value="HTH-TYPE TRANSCRIPTIONAL REGULATOR RUTR"/>
    <property type="match status" value="1"/>
</dbReference>
<dbReference type="InterPro" id="IPR009057">
    <property type="entry name" value="Homeodomain-like_sf"/>
</dbReference>
<evidence type="ECO:0000256" key="2">
    <source>
        <dbReference type="ARBA" id="ARBA00023125"/>
    </source>
</evidence>
<proteinExistence type="predicted"/>
<dbReference type="Gene3D" id="1.10.357.10">
    <property type="entry name" value="Tetracycline Repressor, domain 2"/>
    <property type="match status" value="1"/>
</dbReference>
<reference evidence="6 7" key="1">
    <citation type="submission" date="2021-01" db="EMBL/GenBank/DDBJ databases">
        <title>WGS of actinomycetes isolated from Thailand.</title>
        <authorList>
            <person name="Thawai C."/>
        </authorList>
    </citation>
    <scope>NUCLEOTIDE SEQUENCE [LARGE SCALE GENOMIC DNA]</scope>
    <source>
        <strain evidence="6 7">LPG 2</strain>
    </source>
</reference>
<feature type="DNA-binding region" description="H-T-H motif" evidence="4">
    <location>
        <begin position="93"/>
        <end position="112"/>
    </location>
</feature>
<protein>
    <submittedName>
        <fullName evidence="6">TetR/AcrR family transcriptional regulator</fullName>
    </submittedName>
</protein>
<evidence type="ECO:0000256" key="4">
    <source>
        <dbReference type="PROSITE-ProRule" id="PRU00335"/>
    </source>
</evidence>
<dbReference type="Proteomes" id="UP000602198">
    <property type="component" value="Unassembled WGS sequence"/>
</dbReference>
<keyword evidence="2 4" id="KW-0238">DNA-binding</keyword>
<keyword evidence="3" id="KW-0804">Transcription</keyword>